<reference evidence="2" key="1">
    <citation type="journal article" date="2023" name="Hortic. Res.">
        <title>A chromosome-level phased genome enabling allele-level studies in sweet orange: a case study on citrus Huanglongbing tolerance.</title>
        <authorList>
            <person name="Wu B."/>
            <person name="Yu Q."/>
            <person name="Deng Z."/>
            <person name="Duan Y."/>
            <person name="Luo F."/>
            <person name="Gmitter F. Jr."/>
        </authorList>
    </citation>
    <scope>NUCLEOTIDE SEQUENCE [LARGE SCALE GENOMIC DNA]</scope>
    <source>
        <strain evidence="2">cv. Valencia</strain>
    </source>
</reference>
<gene>
    <name evidence="1" type="ORF">KPL71_003205</name>
</gene>
<protein>
    <submittedName>
        <fullName evidence="1">Uncharacterized protein</fullName>
    </submittedName>
</protein>
<evidence type="ECO:0000313" key="1">
    <source>
        <dbReference type="EMBL" id="KAH9789876.1"/>
    </source>
</evidence>
<evidence type="ECO:0000313" key="2">
    <source>
        <dbReference type="Proteomes" id="UP000829398"/>
    </source>
</evidence>
<organism evidence="1 2">
    <name type="scientific">Citrus sinensis</name>
    <name type="common">Sweet orange</name>
    <name type="synonym">Citrus aurantium var. sinensis</name>
    <dbReference type="NCBI Taxonomy" id="2711"/>
    <lineage>
        <taxon>Eukaryota</taxon>
        <taxon>Viridiplantae</taxon>
        <taxon>Streptophyta</taxon>
        <taxon>Embryophyta</taxon>
        <taxon>Tracheophyta</taxon>
        <taxon>Spermatophyta</taxon>
        <taxon>Magnoliopsida</taxon>
        <taxon>eudicotyledons</taxon>
        <taxon>Gunneridae</taxon>
        <taxon>Pentapetalae</taxon>
        <taxon>rosids</taxon>
        <taxon>malvids</taxon>
        <taxon>Sapindales</taxon>
        <taxon>Rutaceae</taxon>
        <taxon>Aurantioideae</taxon>
        <taxon>Citrus</taxon>
    </lineage>
</organism>
<dbReference type="Proteomes" id="UP000829398">
    <property type="component" value="Chromosome 2"/>
</dbReference>
<sequence>MYHSILEAFRVENNKDVKWYVMADDDTLIFVDNLVELRGTYDHTKYYYIGTNSESIHSNAYISFDMGYGGAGYALSYALVEALASEIDGCIQRYKHLFFSDYISQSCSADLGVDLKIEKGIHQFDISGLLSSHPSSPLISLHHFDAIDPIFPSKNRSESINHLMKPAKFDQSRLFTYLSKHFPSKLSEETPPTFRPWQKSRPPFFMFNTRWLSNNPCEAPHVFFLESVIESNNIGRYHVVVTNYTRSSPGNLPICLSNGNPSANPIHKIQVFSPSTGRKEAGRIECCDVKYVAGEDTVDVKLSACMKGEMLA</sequence>
<keyword evidence="2" id="KW-1185">Reference proteome</keyword>
<proteinExistence type="predicted"/>
<accession>A0ACB8MWC5</accession>
<comment type="caution">
    <text evidence="1">The sequence shown here is derived from an EMBL/GenBank/DDBJ whole genome shotgun (WGS) entry which is preliminary data.</text>
</comment>
<dbReference type="EMBL" id="CM039171">
    <property type="protein sequence ID" value="KAH9789876.1"/>
    <property type="molecule type" value="Genomic_DNA"/>
</dbReference>
<name>A0ACB8MWC5_CITSI</name>